<accession>A0A813BJ64</accession>
<evidence type="ECO:0000313" key="3">
    <source>
        <dbReference type="Proteomes" id="UP000601435"/>
    </source>
</evidence>
<reference evidence="2" key="1">
    <citation type="submission" date="2021-02" db="EMBL/GenBank/DDBJ databases">
        <authorList>
            <person name="Dougan E. K."/>
            <person name="Rhodes N."/>
            <person name="Thang M."/>
            <person name="Chan C."/>
        </authorList>
    </citation>
    <scope>NUCLEOTIDE SEQUENCE</scope>
</reference>
<name>A0A813BJ64_9DINO</name>
<feature type="region of interest" description="Disordered" evidence="1">
    <location>
        <begin position="1"/>
        <end position="383"/>
    </location>
</feature>
<dbReference type="EMBL" id="CAJNJA010071516">
    <property type="protein sequence ID" value="CAE7904118.1"/>
    <property type="molecule type" value="Genomic_DNA"/>
</dbReference>
<feature type="compositionally biased region" description="Low complexity" evidence="1">
    <location>
        <begin position="181"/>
        <end position="190"/>
    </location>
</feature>
<feature type="non-terminal residue" evidence="2">
    <location>
        <position position="1"/>
    </location>
</feature>
<dbReference type="Proteomes" id="UP000601435">
    <property type="component" value="Unassembled WGS sequence"/>
</dbReference>
<feature type="compositionally biased region" description="Basic residues" evidence="1">
    <location>
        <begin position="137"/>
        <end position="146"/>
    </location>
</feature>
<evidence type="ECO:0000313" key="2">
    <source>
        <dbReference type="EMBL" id="CAE7904118.1"/>
    </source>
</evidence>
<gene>
    <name evidence="2" type="ORF">SNEC2469_LOCUS30546</name>
</gene>
<sequence length="432" mass="45446">RRHAERSAHADPGPPAPLRRRLARVRPARQRRRGDRPGQDLPGRRQGRAEARAAGRQLGDPARQPVRPAGPQRRRQVDADQHPGRPGDQDRGHGADLGLRHRPADAPRARRHRRGAAGAQHRPLLHAARAAGAAGRALRRAAARTAHHGDPRHPGAGGQGAGLHPHPVGRHAPAPDGRQGDGAQPAGAGARRADRRRRHRAAPAALEPGARPQRAGHHHPADHPLPGGGGGALRHHRHHQPWPGDRLRADAPPAAPPRQQGAAGAPRHADRGGAGGAGALPAGAGRRRPPGLPLPHQPEPRGRHPRRPGAGPPAGAGHPHRGGGPGGHLSAAHPRRPQPDRRDQPGRRRPEWCPEWSPGRRPARARPDRAASGAGRRADRALRHCRRPGAAAAKLATQPPCADGGAAGAARLQRLRRRLAHAGAGLGGAGHR</sequence>
<feature type="compositionally biased region" description="Low complexity" evidence="1">
    <location>
        <begin position="257"/>
        <end position="266"/>
    </location>
</feature>
<feature type="compositionally biased region" description="Basic and acidic residues" evidence="1">
    <location>
        <begin position="337"/>
        <end position="352"/>
    </location>
</feature>
<keyword evidence="3" id="KW-1185">Reference proteome</keyword>
<evidence type="ECO:0000256" key="1">
    <source>
        <dbReference type="SAM" id="MobiDB-lite"/>
    </source>
</evidence>
<organism evidence="2 3">
    <name type="scientific">Symbiodinium necroappetens</name>
    <dbReference type="NCBI Taxonomy" id="1628268"/>
    <lineage>
        <taxon>Eukaryota</taxon>
        <taxon>Sar</taxon>
        <taxon>Alveolata</taxon>
        <taxon>Dinophyceae</taxon>
        <taxon>Suessiales</taxon>
        <taxon>Symbiodiniaceae</taxon>
        <taxon>Symbiodinium</taxon>
    </lineage>
</organism>
<proteinExistence type="predicted"/>
<comment type="caution">
    <text evidence="2">The sequence shown here is derived from an EMBL/GenBank/DDBJ whole genome shotgun (WGS) entry which is preliminary data.</text>
</comment>
<feature type="non-terminal residue" evidence="2">
    <location>
        <position position="432"/>
    </location>
</feature>
<feature type="compositionally biased region" description="Basic residues" evidence="1">
    <location>
        <begin position="18"/>
        <end position="34"/>
    </location>
</feature>
<protein>
    <submittedName>
        <fullName evidence="2">Uncharacterized protein</fullName>
    </submittedName>
</protein>
<feature type="compositionally biased region" description="Basic and acidic residues" evidence="1">
    <location>
        <begin position="75"/>
        <end position="108"/>
    </location>
</feature>
<feature type="compositionally biased region" description="Low complexity" evidence="1">
    <location>
        <begin position="116"/>
        <end position="136"/>
    </location>
</feature>
<dbReference type="AlphaFoldDB" id="A0A813BJ64"/>